<evidence type="ECO:0000256" key="1">
    <source>
        <dbReference type="SAM" id="Coils"/>
    </source>
</evidence>
<feature type="region of interest" description="Disordered" evidence="2">
    <location>
        <begin position="60"/>
        <end position="108"/>
    </location>
</feature>
<reference evidence="3 4" key="1">
    <citation type="submission" date="2019-02" db="EMBL/GenBank/DDBJ databases">
        <title>Deep-cultivation of Planctomycetes and their phenomic and genomic characterization uncovers novel biology.</title>
        <authorList>
            <person name="Wiegand S."/>
            <person name="Jogler M."/>
            <person name="Boedeker C."/>
            <person name="Pinto D."/>
            <person name="Vollmers J."/>
            <person name="Rivas-Marin E."/>
            <person name="Kohn T."/>
            <person name="Peeters S.H."/>
            <person name="Heuer A."/>
            <person name="Rast P."/>
            <person name="Oberbeckmann S."/>
            <person name="Bunk B."/>
            <person name="Jeske O."/>
            <person name="Meyerdierks A."/>
            <person name="Storesund J.E."/>
            <person name="Kallscheuer N."/>
            <person name="Luecker S."/>
            <person name="Lage O.M."/>
            <person name="Pohl T."/>
            <person name="Merkel B.J."/>
            <person name="Hornburger P."/>
            <person name="Mueller R.-W."/>
            <person name="Bruemmer F."/>
            <person name="Labrenz M."/>
            <person name="Spormann A.M."/>
            <person name="Op den Camp H."/>
            <person name="Overmann J."/>
            <person name="Amann R."/>
            <person name="Jetten M.S.M."/>
            <person name="Mascher T."/>
            <person name="Medema M.H."/>
            <person name="Devos D.P."/>
            <person name="Kaster A.-K."/>
            <person name="Ovreas L."/>
            <person name="Rohde M."/>
            <person name="Galperin M.Y."/>
            <person name="Jogler C."/>
        </authorList>
    </citation>
    <scope>NUCLEOTIDE SEQUENCE [LARGE SCALE GENOMIC DNA]</scope>
    <source>
        <strain evidence="3 4">Poly30</strain>
    </source>
</reference>
<protein>
    <submittedName>
        <fullName evidence="3">HEAT repeat protein</fullName>
    </submittedName>
</protein>
<name>A0A518EU69_9BACT</name>
<dbReference type="InterPro" id="IPR011989">
    <property type="entry name" value="ARM-like"/>
</dbReference>
<feature type="coiled-coil region" evidence="1">
    <location>
        <begin position="192"/>
        <end position="244"/>
    </location>
</feature>
<accession>A0A518EU69</accession>
<keyword evidence="1" id="KW-0175">Coiled coil</keyword>
<evidence type="ECO:0000256" key="2">
    <source>
        <dbReference type="SAM" id="MobiDB-lite"/>
    </source>
</evidence>
<evidence type="ECO:0000313" key="4">
    <source>
        <dbReference type="Proteomes" id="UP000320390"/>
    </source>
</evidence>
<dbReference type="AlphaFoldDB" id="A0A518EU69"/>
<dbReference type="Pfam" id="PF13646">
    <property type="entry name" value="HEAT_2"/>
    <property type="match status" value="1"/>
</dbReference>
<proteinExistence type="predicted"/>
<dbReference type="OrthoDB" id="282004at2"/>
<evidence type="ECO:0000313" key="3">
    <source>
        <dbReference type="EMBL" id="QDV07639.1"/>
    </source>
</evidence>
<gene>
    <name evidence="3" type="ORF">Poly30_31670</name>
</gene>
<organism evidence="3 4">
    <name type="scientific">Saltatorellus ferox</name>
    <dbReference type="NCBI Taxonomy" id="2528018"/>
    <lineage>
        <taxon>Bacteria</taxon>
        <taxon>Pseudomonadati</taxon>
        <taxon>Planctomycetota</taxon>
        <taxon>Planctomycetia</taxon>
        <taxon>Planctomycetia incertae sedis</taxon>
        <taxon>Saltatorellus</taxon>
    </lineage>
</organism>
<dbReference type="Proteomes" id="UP000320390">
    <property type="component" value="Chromosome"/>
</dbReference>
<sequence length="439" mass="45577">MDIRFCDLCNESVPASDFALGRAFMRKGKVICASCERAMGGGSAGTDATTGRVAERAGSVGFPAAPGLEGATPGSSRASTAMTHHGGKDHHGGGAASGMGLDHEGPMAPQRASWAGAAALFVATGALAAAGTGGLLLAERLDRVEASVQATGHASLAAVDQVRRERAGILQPLEGRIQGAVAAAGDAATGVRKEISAEVTSLHSRLATAEAQATELRAVLDTTRQKLEDARAEARKAIDERDAEIASLQKVVQFHGDSLVELRERIREAGALVASGQLMAGQVPGAAAAADNAGRGGPAAGGGQAAGAAPTAAWATLLPDLANPDEAQRLTAVLELAETGDPAVAEYILPMLTDSDSFVRMVSVQGLGDLGYKPAVPHLIDRLGDERWTVREAARDALRTLTGKNFGFDPTARELEMKKRIEQWRAWWRREGDNFLTKG</sequence>
<dbReference type="InterPro" id="IPR016024">
    <property type="entry name" value="ARM-type_fold"/>
</dbReference>
<feature type="compositionally biased region" description="Polar residues" evidence="2">
    <location>
        <begin position="73"/>
        <end position="82"/>
    </location>
</feature>
<dbReference type="SUPFAM" id="SSF48371">
    <property type="entry name" value="ARM repeat"/>
    <property type="match status" value="1"/>
</dbReference>
<dbReference type="RefSeq" id="WP_145198868.1">
    <property type="nucleotide sequence ID" value="NZ_CP036434.1"/>
</dbReference>
<dbReference type="Gene3D" id="1.25.10.10">
    <property type="entry name" value="Leucine-rich Repeat Variant"/>
    <property type="match status" value="1"/>
</dbReference>
<keyword evidence="4" id="KW-1185">Reference proteome</keyword>
<dbReference type="EMBL" id="CP036434">
    <property type="protein sequence ID" value="QDV07639.1"/>
    <property type="molecule type" value="Genomic_DNA"/>
</dbReference>